<reference evidence="4" key="1">
    <citation type="submission" date="2019-12" db="EMBL/GenBank/DDBJ databases">
        <title>Complete genome of Terracaulis silvestris 0127_4.</title>
        <authorList>
            <person name="Vieira S."/>
            <person name="Riedel T."/>
            <person name="Sproer C."/>
            <person name="Pascual J."/>
            <person name="Boedeker C."/>
            <person name="Overmann J."/>
        </authorList>
    </citation>
    <scope>NUCLEOTIDE SEQUENCE [LARGE SCALE GENOMIC DNA]</scope>
    <source>
        <strain evidence="4">0127_4</strain>
    </source>
</reference>
<dbReference type="PIRSF" id="PIRSF009471">
    <property type="entry name" value="UCP009471"/>
    <property type="match status" value="1"/>
</dbReference>
<dbReference type="RefSeq" id="WP_158764239.1">
    <property type="nucleotide sequence ID" value="NZ_CP047045.1"/>
</dbReference>
<dbReference type="InterPro" id="IPR012038">
    <property type="entry name" value="UCP009471"/>
</dbReference>
<proteinExistence type="predicted"/>
<dbReference type="Gene3D" id="2.60.120.600">
    <property type="entry name" value="Domain of unknown function DUF1214, C-terminal domain"/>
    <property type="match status" value="1"/>
</dbReference>
<evidence type="ECO:0000313" key="4">
    <source>
        <dbReference type="Proteomes" id="UP000431269"/>
    </source>
</evidence>
<keyword evidence="1" id="KW-0732">Signal</keyword>
<protein>
    <recommendedName>
        <fullName evidence="2">DUF1214 domain-containing protein</fullName>
    </recommendedName>
</protein>
<dbReference type="EMBL" id="CP047045">
    <property type="protein sequence ID" value="QGZ93222.1"/>
    <property type="molecule type" value="Genomic_DNA"/>
</dbReference>
<keyword evidence="4" id="KW-1185">Reference proteome</keyword>
<organism evidence="3 4">
    <name type="scientific">Terricaulis silvestris</name>
    <dbReference type="NCBI Taxonomy" id="2686094"/>
    <lineage>
        <taxon>Bacteria</taxon>
        <taxon>Pseudomonadati</taxon>
        <taxon>Pseudomonadota</taxon>
        <taxon>Alphaproteobacteria</taxon>
        <taxon>Caulobacterales</taxon>
        <taxon>Caulobacteraceae</taxon>
        <taxon>Terricaulis</taxon>
    </lineage>
</organism>
<feature type="domain" description="DUF1214" evidence="2">
    <location>
        <begin position="72"/>
        <end position="170"/>
    </location>
</feature>
<dbReference type="AlphaFoldDB" id="A0A6I6MNU1"/>
<dbReference type="Proteomes" id="UP000431269">
    <property type="component" value="Chromosome"/>
</dbReference>
<dbReference type="KEGG" id="tsv:DSM104635_00028"/>
<dbReference type="InterPro" id="IPR010621">
    <property type="entry name" value="DUF1214"/>
</dbReference>
<feature type="signal peptide" evidence="1">
    <location>
        <begin position="1"/>
        <end position="25"/>
    </location>
</feature>
<gene>
    <name evidence="3" type="ORF">DSM104635_00028</name>
</gene>
<evidence type="ECO:0000259" key="2">
    <source>
        <dbReference type="Pfam" id="PF06742"/>
    </source>
</evidence>
<accession>A0A6I6MNU1</accession>
<feature type="chain" id="PRO_5026071885" description="DUF1214 domain-containing protein" evidence="1">
    <location>
        <begin position="26"/>
        <end position="193"/>
    </location>
</feature>
<evidence type="ECO:0000313" key="3">
    <source>
        <dbReference type="EMBL" id="QGZ93222.1"/>
    </source>
</evidence>
<name>A0A6I6MNU1_9CAUL</name>
<dbReference type="SUPFAM" id="SSF160935">
    <property type="entry name" value="VPA0735-like"/>
    <property type="match status" value="1"/>
</dbReference>
<dbReference type="PANTHER" id="PTHR36509">
    <property type="entry name" value="BLL3101 PROTEIN"/>
    <property type="match status" value="1"/>
</dbReference>
<dbReference type="Pfam" id="PF06742">
    <property type="entry name" value="DUF1214"/>
    <property type="match status" value="1"/>
</dbReference>
<sequence>MLRRVLAWMAAVLAGVALGAASAWGAMSIGGASFGQEVGQWTTNRATGSTAADPYTRAIVARVGLLALSSREAIYFNLDRDDRGEPLSESCIYELTGRELDARWWSVTLYADDNYLAQNSDHAASIDASHIPSGRWSARIAPVRGDATYWLSSREARRNFSLTLRVYNPQRDFRPNEETLPQLTRISCAGEAA</sequence>
<dbReference type="InterPro" id="IPR037049">
    <property type="entry name" value="DUF1214_C_sf"/>
</dbReference>
<dbReference type="PANTHER" id="PTHR36509:SF2">
    <property type="entry name" value="BLL3101 PROTEIN"/>
    <property type="match status" value="1"/>
</dbReference>
<evidence type="ECO:0000256" key="1">
    <source>
        <dbReference type="SAM" id="SignalP"/>
    </source>
</evidence>